<evidence type="ECO:0000313" key="2">
    <source>
        <dbReference type="EMBL" id="CUR35581.1"/>
    </source>
</evidence>
<evidence type="ECO:0000313" key="3">
    <source>
        <dbReference type="Proteomes" id="UP000184315"/>
    </source>
</evidence>
<organism evidence="2 3">
    <name type="scientific">Planktothrix tepida PCC 9214</name>
    <dbReference type="NCBI Taxonomy" id="671072"/>
    <lineage>
        <taxon>Bacteria</taxon>
        <taxon>Bacillati</taxon>
        <taxon>Cyanobacteriota</taxon>
        <taxon>Cyanophyceae</taxon>
        <taxon>Oscillatoriophycideae</taxon>
        <taxon>Oscillatoriales</taxon>
        <taxon>Microcoleaceae</taxon>
        <taxon>Planktothrix</taxon>
    </lineage>
</organism>
<sequence length="471" mass="52695">MQRFSPQSIYQLQQIGLAFFEKIATDSNLAGETQDFYQGLLVGLDWGVKLIDQEQGIETLKDLEARVATFINLDNPPSQQPNPSTAIHRLSSASIAQLQQKGRSTDLDENVLACVPATETQDFYHGCLAALDISISLSKEKYAYAQISLLKTNAAHFIELSSQSDRQVARPTLQDLSLSQSRKPRRFSSLLPVYQSGVATPVSPETNSEALIESGINDSDYAEDSEQVRLEDDPQDSKEGEGLIEVGSSPEQRLELERLLADLLLKEHHQFKGLERLEFMEDWTILSQQGESIRVVSQVDHHLVFKINLEGEVQNPLSNLDAEKLKIKLTQEAPELLSEVQVLGNNSNSTIEPLMFTLEREQVKQAELILPIAQKVFEYKLNLGDEGVEETDDLTIISVAEVYQLIVTNVEGVSVSSLRASGRGELLRVRGEHLVLAQGIRFEDVEFWRQMADDLNTVESQPAQHSREIEL</sequence>
<name>A0A1J1LSL4_9CYAN</name>
<reference evidence="3" key="1">
    <citation type="submission" date="2015-10" db="EMBL/GenBank/DDBJ databases">
        <authorList>
            <person name="Regsiter A."/>
            <person name="william w."/>
        </authorList>
    </citation>
    <scope>NUCLEOTIDE SEQUENCE [LARGE SCALE GENOMIC DNA]</scope>
</reference>
<dbReference type="Proteomes" id="UP000184315">
    <property type="component" value="Unassembled WGS sequence"/>
</dbReference>
<feature type="region of interest" description="Disordered" evidence="1">
    <location>
        <begin position="223"/>
        <end position="249"/>
    </location>
</feature>
<dbReference type="EMBL" id="CZDF01000174">
    <property type="protein sequence ID" value="CUR35581.1"/>
    <property type="molecule type" value="Genomic_DNA"/>
</dbReference>
<gene>
    <name evidence="2" type="ORF">PL9214670207</name>
</gene>
<feature type="compositionally biased region" description="Basic and acidic residues" evidence="1">
    <location>
        <begin position="226"/>
        <end position="241"/>
    </location>
</feature>
<accession>A0A1J1LSL4</accession>
<dbReference type="AlphaFoldDB" id="A0A1J1LSL4"/>
<evidence type="ECO:0000256" key="1">
    <source>
        <dbReference type="SAM" id="MobiDB-lite"/>
    </source>
</evidence>
<protein>
    <submittedName>
        <fullName evidence="2">Uncharacterized protein</fullName>
    </submittedName>
</protein>
<proteinExistence type="predicted"/>
<keyword evidence="3" id="KW-1185">Reference proteome</keyword>